<sequence length="118" mass="12564">MSTPENIRNIEHLGALTLALGEAVSDLEKHEVTAVHAEADYKLAQARAFRDAVGSVEARKMAAVEACDQLFRTWGEAAAVVTAQKAHIRALHTRIDVGRTKIATVRAEVSLAGYGGAA</sequence>
<protein>
    <submittedName>
        <fullName evidence="1">Uncharacterized protein</fullName>
    </submittedName>
</protein>
<dbReference type="Proteomes" id="UP000546642">
    <property type="component" value="Unassembled WGS sequence"/>
</dbReference>
<accession>A0A7W9YHH5</accession>
<dbReference type="RefSeq" id="WP_184075582.1">
    <property type="nucleotide sequence ID" value="NZ_JACHDS010000001.1"/>
</dbReference>
<keyword evidence="2" id="KW-1185">Reference proteome</keyword>
<proteinExistence type="predicted"/>
<organism evidence="1 2">
    <name type="scientific">Nocardiopsis mwathae</name>
    <dbReference type="NCBI Taxonomy" id="1472723"/>
    <lineage>
        <taxon>Bacteria</taxon>
        <taxon>Bacillati</taxon>
        <taxon>Actinomycetota</taxon>
        <taxon>Actinomycetes</taxon>
        <taxon>Streptosporangiales</taxon>
        <taxon>Nocardiopsidaceae</taxon>
        <taxon>Nocardiopsis</taxon>
    </lineage>
</organism>
<evidence type="ECO:0000313" key="2">
    <source>
        <dbReference type="Proteomes" id="UP000546642"/>
    </source>
</evidence>
<dbReference type="EMBL" id="JACHDS010000001">
    <property type="protein sequence ID" value="MBB6172255.1"/>
    <property type="molecule type" value="Genomic_DNA"/>
</dbReference>
<dbReference type="AlphaFoldDB" id="A0A7W9YHH5"/>
<evidence type="ECO:0000313" key="1">
    <source>
        <dbReference type="EMBL" id="MBB6172255.1"/>
    </source>
</evidence>
<gene>
    <name evidence="1" type="ORF">HNR23_002315</name>
</gene>
<reference evidence="1 2" key="1">
    <citation type="submission" date="2020-08" db="EMBL/GenBank/DDBJ databases">
        <title>Sequencing the genomes of 1000 actinobacteria strains.</title>
        <authorList>
            <person name="Klenk H.-P."/>
        </authorList>
    </citation>
    <scope>NUCLEOTIDE SEQUENCE [LARGE SCALE GENOMIC DNA]</scope>
    <source>
        <strain evidence="1 2">DSM 46659</strain>
    </source>
</reference>
<comment type="caution">
    <text evidence="1">The sequence shown here is derived from an EMBL/GenBank/DDBJ whole genome shotgun (WGS) entry which is preliminary data.</text>
</comment>
<name>A0A7W9YHH5_9ACTN</name>